<dbReference type="Proteomes" id="UP000248616">
    <property type="component" value="Unassembled WGS sequence"/>
</dbReference>
<organism evidence="1 2">
    <name type="scientific">Mesorhizobium kowhaii</name>
    <dbReference type="NCBI Taxonomy" id="1300272"/>
    <lineage>
        <taxon>Bacteria</taxon>
        <taxon>Pseudomonadati</taxon>
        <taxon>Pseudomonadota</taxon>
        <taxon>Alphaproteobacteria</taxon>
        <taxon>Hyphomicrobiales</taxon>
        <taxon>Phyllobacteriaceae</taxon>
        <taxon>Mesorhizobium</taxon>
    </lineage>
</organism>
<dbReference type="EMBL" id="MZXV01000076">
    <property type="protein sequence ID" value="PZV33978.1"/>
    <property type="molecule type" value="Genomic_DNA"/>
</dbReference>
<dbReference type="RefSeq" id="WP_111548265.1">
    <property type="nucleotide sequence ID" value="NZ_MZXV01000076.1"/>
</dbReference>
<evidence type="ECO:0008006" key="3">
    <source>
        <dbReference type="Google" id="ProtNLM"/>
    </source>
</evidence>
<sequence>MSDHFSGPAVMGDPSVDITDFYAFPSPERPGNLVLIMNVFPMATSQSLFSNVITHRFRVRPLRRSGGSLTQEPAEHTIDIRFGDAPEGTTVQKGQIATSDGREASFVVGKPFQLDRMRFFAGLISDPFFMDVEATLRTDISGKLSLNTAVNTVELRDVLSIVVEVPSAPIVELFGGVELIAAISETVVTRRGNPIRLERLGRPEIKNVIIANSARDPRTKDIELRDLYNREDAFALSNVYRPLYESRLDTNLAFWDGLDGHTAWSAGPDKPHPLRDLLIDDFLVLDLSRPFAPGGFLEIERALLANRSHMTAGGRWLDDDILDELLTLTVNGGQGERLGDGVDAPTKPASRIFPYVREPNRRADLPLPEFLRS</sequence>
<accession>A0A2W7BWW7</accession>
<reference evidence="2" key="1">
    <citation type="submission" date="2017-03" db="EMBL/GenBank/DDBJ databases">
        <authorList>
            <person name="Safronova V.I."/>
            <person name="Sazanova A.L."/>
            <person name="Chirak E.R."/>
        </authorList>
    </citation>
    <scope>NUCLEOTIDE SEQUENCE [LARGE SCALE GENOMIC DNA]</scope>
    <source>
        <strain evidence="2">Ach-343</strain>
    </source>
</reference>
<dbReference type="OrthoDB" id="525451at2"/>
<dbReference type="Pfam" id="PF14224">
    <property type="entry name" value="DUF4331"/>
    <property type="match status" value="2"/>
</dbReference>
<keyword evidence="2" id="KW-1185">Reference proteome</keyword>
<dbReference type="InterPro" id="IPR025566">
    <property type="entry name" value="DUF4331"/>
</dbReference>
<name>A0A2W7BWW7_9HYPH</name>
<protein>
    <recommendedName>
        <fullName evidence="3">DUF4331 domain-containing protein</fullName>
    </recommendedName>
</protein>
<proteinExistence type="predicted"/>
<comment type="caution">
    <text evidence="1">The sequence shown here is derived from an EMBL/GenBank/DDBJ whole genome shotgun (WGS) entry which is preliminary data.</text>
</comment>
<dbReference type="AlphaFoldDB" id="A0A2W7BWW7"/>
<gene>
    <name evidence="1" type="ORF">B5V02_33225</name>
</gene>
<evidence type="ECO:0000313" key="1">
    <source>
        <dbReference type="EMBL" id="PZV33978.1"/>
    </source>
</evidence>
<evidence type="ECO:0000313" key="2">
    <source>
        <dbReference type="Proteomes" id="UP000248616"/>
    </source>
</evidence>